<organism evidence="2 3">
    <name type="scientific">Gigaspora margarita</name>
    <dbReference type="NCBI Taxonomy" id="4874"/>
    <lineage>
        <taxon>Eukaryota</taxon>
        <taxon>Fungi</taxon>
        <taxon>Fungi incertae sedis</taxon>
        <taxon>Mucoromycota</taxon>
        <taxon>Glomeromycotina</taxon>
        <taxon>Glomeromycetes</taxon>
        <taxon>Diversisporales</taxon>
        <taxon>Gigasporaceae</taxon>
        <taxon>Gigaspora</taxon>
    </lineage>
</organism>
<dbReference type="InterPro" id="IPR032675">
    <property type="entry name" value="LRR_dom_sf"/>
</dbReference>
<accession>A0A8H4A700</accession>
<sequence length="211" mass="24678">MIETLPLECLLEILKLRNEKLFPCLLVNRRWCRIVVPLLWKNMDFHLYDGRLIRTCLSALNAEEQAFLIPFEISLPSYSKPLFEYTNYTTSISDHMNIGIIDWFDYYDESVEDVSIGLQNALRCSLIAMFLRTNKKLKHLKVNGIIYEEITKDFCRNNTITTLELQSNNFSSKELMVLKEAIANNTTLTSLSLYDSARYQESPEDLYNSRH</sequence>
<name>A0A8H4A700_GIGMA</name>
<keyword evidence="3" id="KW-1185">Reference proteome</keyword>
<dbReference type="Gene3D" id="3.80.10.10">
    <property type="entry name" value="Ribonuclease Inhibitor"/>
    <property type="match status" value="1"/>
</dbReference>
<proteinExistence type="predicted"/>
<dbReference type="AlphaFoldDB" id="A0A8H4A700"/>
<dbReference type="InterPro" id="IPR036047">
    <property type="entry name" value="F-box-like_dom_sf"/>
</dbReference>
<evidence type="ECO:0000259" key="1">
    <source>
        <dbReference type="Pfam" id="PF12937"/>
    </source>
</evidence>
<protein>
    <recommendedName>
        <fullName evidence="1">F-box domain-containing protein</fullName>
    </recommendedName>
</protein>
<dbReference type="SUPFAM" id="SSF81383">
    <property type="entry name" value="F-box domain"/>
    <property type="match status" value="1"/>
</dbReference>
<dbReference type="EMBL" id="WTPW01001396">
    <property type="protein sequence ID" value="KAF0437757.1"/>
    <property type="molecule type" value="Genomic_DNA"/>
</dbReference>
<comment type="caution">
    <text evidence="2">The sequence shown here is derived from an EMBL/GenBank/DDBJ whole genome shotgun (WGS) entry which is preliminary data.</text>
</comment>
<reference evidence="2 3" key="1">
    <citation type="journal article" date="2019" name="Environ. Microbiol.">
        <title>At the nexus of three kingdoms: the genome of the mycorrhizal fungus Gigaspora margarita provides insights into plant, endobacterial and fungal interactions.</title>
        <authorList>
            <person name="Venice F."/>
            <person name="Ghignone S."/>
            <person name="Salvioli di Fossalunga A."/>
            <person name="Amselem J."/>
            <person name="Novero M."/>
            <person name="Xianan X."/>
            <person name="Sedzielewska Toro K."/>
            <person name="Morin E."/>
            <person name="Lipzen A."/>
            <person name="Grigoriev I.V."/>
            <person name="Henrissat B."/>
            <person name="Martin F.M."/>
            <person name="Bonfante P."/>
        </authorList>
    </citation>
    <scope>NUCLEOTIDE SEQUENCE [LARGE SCALE GENOMIC DNA]</scope>
    <source>
        <strain evidence="2 3">BEG34</strain>
    </source>
</reference>
<dbReference type="InterPro" id="IPR001810">
    <property type="entry name" value="F-box_dom"/>
</dbReference>
<evidence type="ECO:0000313" key="2">
    <source>
        <dbReference type="EMBL" id="KAF0437757.1"/>
    </source>
</evidence>
<evidence type="ECO:0000313" key="3">
    <source>
        <dbReference type="Proteomes" id="UP000439903"/>
    </source>
</evidence>
<dbReference type="Pfam" id="PF12937">
    <property type="entry name" value="F-box-like"/>
    <property type="match status" value="1"/>
</dbReference>
<dbReference type="SUPFAM" id="SSF52047">
    <property type="entry name" value="RNI-like"/>
    <property type="match status" value="1"/>
</dbReference>
<dbReference type="Proteomes" id="UP000439903">
    <property type="component" value="Unassembled WGS sequence"/>
</dbReference>
<gene>
    <name evidence="2" type="ORF">F8M41_004348</name>
</gene>
<feature type="domain" description="F-box" evidence="1">
    <location>
        <begin position="2"/>
        <end position="45"/>
    </location>
</feature>